<name>A0A378A3C6_KLEPN</name>
<evidence type="ECO:0000256" key="1">
    <source>
        <dbReference type="SAM" id="MobiDB-lite"/>
    </source>
</evidence>
<feature type="region of interest" description="Disordered" evidence="1">
    <location>
        <begin position="1"/>
        <end position="43"/>
    </location>
</feature>
<sequence>MVTRRDMGVSFAPGEARRRVAAPQARAGPLASAPPGAPAVPGRRTEDLPLLALPACWSTLETKPWPRFFGHWGGCGNRRRGGRSWLRSLQALARPVVRSTRICLHWRGPRAPHGTVAKPLRAAPPPCADWLSTRPGAASFCLAFRLFPSLTLQAAAARRRCCVSSQRAGERANHGNEGHRPGAFEARRLHIGRLREVLRVCARTARATTRRRPAERYARWHDKMHGNVQRVGGHHGRDSNQTNAPMPITADALTGPKYRLSNDAGLVTLSRNSSPGSRRRHCCQDGSGRPSGQQAARRPKARRRCGRCRPRCTLPAARRRPHA</sequence>
<feature type="region of interest" description="Disordered" evidence="1">
    <location>
        <begin position="227"/>
        <end position="248"/>
    </location>
</feature>
<reference evidence="2 3" key="1">
    <citation type="submission" date="2018-06" db="EMBL/GenBank/DDBJ databases">
        <authorList>
            <consortium name="Pathogen Informatics"/>
            <person name="Doyle S."/>
        </authorList>
    </citation>
    <scope>NUCLEOTIDE SEQUENCE [LARGE SCALE GENOMIC DNA]</scope>
    <source>
        <strain evidence="2 3">NCTC5053</strain>
    </source>
</reference>
<protein>
    <submittedName>
        <fullName evidence="2">Uncharacterized protein</fullName>
    </submittedName>
</protein>
<organism evidence="2 3">
    <name type="scientific">Klebsiella pneumoniae</name>
    <dbReference type="NCBI Taxonomy" id="573"/>
    <lineage>
        <taxon>Bacteria</taxon>
        <taxon>Pseudomonadati</taxon>
        <taxon>Pseudomonadota</taxon>
        <taxon>Gammaproteobacteria</taxon>
        <taxon>Enterobacterales</taxon>
        <taxon>Enterobacteriaceae</taxon>
        <taxon>Klebsiella/Raoultella group</taxon>
        <taxon>Klebsiella</taxon>
        <taxon>Klebsiella pneumoniae complex</taxon>
    </lineage>
</organism>
<accession>A0A378A3C6</accession>
<evidence type="ECO:0000313" key="2">
    <source>
        <dbReference type="EMBL" id="STU93262.1"/>
    </source>
</evidence>
<proteinExistence type="predicted"/>
<gene>
    <name evidence="2" type="ORF">NCTC5053_01126</name>
</gene>
<feature type="region of interest" description="Disordered" evidence="1">
    <location>
        <begin position="267"/>
        <end position="305"/>
    </location>
</feature>
<dbReference type="Proteomes" id="UP000254387">
    <property type="component" value="Unassembled WGS sequence"/>
</dbReference>
<evidence type="ECO:0000313" key="3">
    <source>
        <dbReference type="Proteomes" id="UP000254387"/>
    </source>
</evidence>
<dbReference type="EMBL" id="UGMN01000004">
    <property type="protein sequence ID" value="STU93262.1"/>
    <property type="molecule type" value="Genomic_DNA"/>
</dbReference>
<feature type="compositionally biased region" description="Low complexity" evidence="1">
    <location>
        <begin position="21"/>
        <end position="42"/>
    </location>
</feature>
<dbReference type="AlphaFoldDB" id="A0A378A3C6"/>